<sequence length="136" mass="15999">MVSIKGPRSALTDFIDEHGIKINKLKNKPQEIKKEKAQTKRKIINKTHKKSKPFELASKNNHSKSLQNILIRKILQNVNFYKLEDKHLEMISSFLSTNRSNNTELINIIINKYKEIITIYDCSMIKEEDYKLKILK</sequence>
<evidence type="ECO:0000313" key="2">
    <source>
        <dbReference type="Proteomes" id="UP001334084"/>
    </source>
</evidence>
<reference evidence="1" key="1">
    <citation type="journal article" date="2024" name="BMC Genomics">
        <title>Functional annotation of a divergent genome using sequence and structure-based similarity.</title>
        <authorList>
            <person name="Svedberg D."/>
            <person name="Winiger R.R."/>
            <person name="Berg A."/>
            <person name="Sharma H."/>
            <person name="Tellgren-Roth C."/>
            <person name="Debrunner-Vossbrinck B.A."/>
            <person name="Vossbrinck C.R."/>
            <person name="Barandun J."/>
        </authorList>
    </citation>
    <scope>NUCLEOTIDE SEQUENCE</scope>
    <source>
        <strain evidence="1">Illinois isolate</strain>
    </source>
</reference>
<proteinExistence type="predicted"/>
<dbReference type="Proteomes" id="UP001334084">
    <property type="component" value="Chromosome 7"/>
</dbReference>
<dbReference type="RefSeq" id="XP_065330184.1">
    <property type="nucleotide sequence ID" value="XM_065474112.1"/>
</dbReference>
<evidence type="ECO:0000313" key="1">
    <source>
        <dbReference type="EMBL" id="WUR04039.1"/>
    </source>
</evidence>
<dbReference type="GeneID" id="90541864"/>
<gene>
    <name evidence="1" type="ORF">VNE69_07108</name>
</gene>
<organism evidence="1 2">
    <name type="scientific">Vairimorpha necatrix</name>
    <dbReference type="NCBI Taxonomy" id="6039"/>
    <lineage>
        <taxon>Eukaryota</taxon>
        <taxon>Fungi</taxon>
        <taxon>Fungi incertae sedis</taxon>
        <taxon>Microsporidia</taxon>
        <taxon>Nosematidae</taxon>
        <taxon>Vairimorpha</taxon>
    </lineage>
</organism>
<protein>
    <submittedName>
        <fullName evidence="1">Uncharacterized protein</fullName>
    </submittedName>
</protein>
<keyword evidence="2" id="KW-1185">Reference proteome</keyword>
<dbReference type="EMBL" id="CP142732">
    <property type="protein sequence ID" value="WUR04039.1"/>
    <property type="molecule type" value="Genomic_DNA"/>
</dbReference>
<accession>A0AAX4JDF0</accession>
<name>A0AAX4JDF0_9MICR</name>
<dbReference type="KEGG" id="vnx:VNE69_07108"/>
<dbReference type="AlphaFoldDB" id="A0AAX4JDF0"/>